<evidence type="ECO:0000256" key="2">
    <source>
        <dbReference type="SAM" id="Phobius"/>
    </source>
</evidence>
<reference evidence="3 4" key="1">
    <citation type="journal article" date="2018" name="IMA Fungus">
        <title>IMA Genome-F 9: Draft genome sequence of Annulohypoxylon stygium, Aspergillus mulundensis, Berkeleyomyces basicola (syn. Thielaviopsis basicola), Ceratocystis smalleyi, two Cercospora beticola strains, Coleophoma cylindrospora, Fusarium fracticaudum, Phialophora cf. hyalina, and Morchella septimelata.</title>
        <authorList>
            <person name="Wingfield B.D."/>
            <person name="Bills G.F."/>
            <person name="Dong Y."/>
            <person name="Huang W."/>
            <person name="Nel W.J."/>
            <person name="Swalarsk-Parry B.S."/>
            <person name="Vaghefi N."/>
            <person name="Wilken P.M."/>
            <person name="An Z."/>
            <person name="de Beer Z.W."/>
            <person name="De Vos L."/>
            <person name="Chen L."/>
            <person name="Duong T.A."/>
            <person name="Gao Y."/>
            <person name="Hammerbacher A."/>
            <person name="Kikkert J.R."/>
            <person name="Li Y."/>
            <person name="Li H."/>
            <person name="Li K."/>
            <person name="Li Q."/>
            <person name="Liu X."/>
            <person name="Ma X."/>
            <person name="Naidoo K."/>
            <person name="Pethybridge S.J."/>
            <person name="Sun J."/>
            <person name="Steenkamp E.T."/>
            <person name="van der Nest M.A."/>
            <person name="van Wyk S."/>
            <person name="Wingfield M.J."/>
            <person name="Xiong C."/>
            <person name="Yue Q."/>
            <person name="Zhang X."/>
        </authorList>
    </citation>
    <scope>NUCLEOTIDE SEQUENCE [LARGE SCALE GENOMIC DNA]</scope>
    <source>
        <strain evidence="3 4">BP5796</strain>
    </source>
</reference>
<feature type="transmembrane region" description="Helical" evidence="2">
    <location>
        <begin position="225"/>
        <end position="244"/>
    </location>
</feature>
<feature type="region of interest" description="Disordered" evidence="1">
    <location>
        <begin position="249"/>
        <end position="289"/>
    </location>
</feature>
<organism evidence="3 4">
    <name type="scientific">Coleophoma crateriformis</name>
    <dbReference type="NCBI Taxonomy" id="565419"/>
    <lineage>
        <taxon>Eukaryota</taxon>
        <taxon>Fungi</taxon>
        <taxon>Dikarya</taxon>
        <taxon>Ascomycota</taxon>
        <taxon>Pezizomycotina</taxon>
        <taxon>Leotiomycetes</taxon>
        <taxon>Helotiales</taxon>
        <taxon>Dermateaceae</taxon>
        <taxon>Coleophoma</taxon>
    </lineage>
</organism>
<gene>
    <name evidence="3" type="ORF">BP5796_05600</name>
</gene>
<dbReference type="Proteomes" id="UP000256328">
    <property type="component" value="Unassembled WGS sequence"/>
</dbReference>
<feature type="compositionally biased region" description="Low complexity" evidence="1">
    <location>
        <begin position="166"/>
        <end position="177"/>
    </location>
</feature>
<feature type="compositionally biased region" description="Basic and acidic residues" evidence="1">
    <location>
        <begin position="64"/>
        <end position="78"/>
    </location>
</feature>
<feature type="compositionally biased region" description="Acidic residues" evidence="1">
    <location>
        <begin position="79"/>
        <end position="88"/>
    </location>
</feature>
<dbReference type="EMBL" id="PDLN01000007">
    <property type="protein sequence ID" value="RDW80902.1"/>
    <property type="molecule type" value="Genomic_DNA"/>
</dbReference>
<evidence type="ECO:0000313" key="3">
    <source>
        <dbReference type="EMBL" id="RDW80902.1"/>
    </source>
</evidence>
<dbReference type="OrthoDB" id="10472694at2759"/>
<name>A0A3D8S3N0_9HELO</name>
<feature type="compositionally biased region" description="Polar residues" evidence="1">
    <location>
        <begin position="1"/>
        <end position="11"/>
    </location>
</feature>
<protein>
    <recommendedName>
        <fullName evidence="5">Glycine zipper 2TM domain-containing protein</fullName>
    </recommendedName>
</protein>
<evidence type="ECO:0000256" key="1">
    <source>
        <dbReference type="SAM" id="MobiDB-lite"/>
    </source>
</evidence>
<evidence type="ECO:0008006" key="5">
    <source>
        <dbReference type="Google" id="ProtNLM"/>
    </source>
</evidence>
<proteinExistence type="predicted"/>
<feature type="region of interest" description="Disordered" evidence="1">
    <location>
        <begin position="1"/>
        <end position="194"/>
    </location>
</feature>
<evidence type="ECO:0000313" key="4">
    <source>
        <dbReference type="Proteomes" id="UP000256328"/>
    </source>
</evidence>
<sequence>MSTQDFYSHQPSHLRPQYTPAGVPPYPTSNSSTSPLDYQYAPPPIGHHYSQSSNNTPLKSHPMPAHEARGRSERRDRYDSDEEDDDGYSDYSDAAPSHRSTHSGRPRTITRRSMSHPGFHSRDHHAVVLRNKRHDSYSSYSSSDGSDDDDDGRYSHHEKPHRTYSSERGSGVGSSSSRPIHPNLSSHFTKSASGLGAGAVGAVAGGWLAKKAQDRVGHERRGSGSAFLTLVGAAVGGLALNAVAERVEERKKMKKGAREEMWEGRSEVSRRRGNSVGSQGRSGWDDDRY</sequence>
<dbReference type="AlphaFoldDB" id="A0A3D8S3N0"/>
<keyword evidence="4" id="KW-1185">Reference proteome</keyword>
<keyword evidence="2" id="KW-0812">Transmembrane</keyword>
<accession>A0A3D8S3N0</accession>
<comment type="caution">
    <text evidence="3">The sequence shown here is derived from an EMBL/GenBank/DDBJ whole genome shotgun (WGS) entry which is preliminary data.</text>
</comment>
<feature type="compositionally biased region" description="Basic and acidic residues" evidence="1">
    <location>
        <begin position="249"/>
        <end position="270"/>
    </location>
</feature>
<feature type="compositionally biased region" description="Polar residues" evidence="1">
    <location>
        <begin position="49"/>
        <end position="58"/>
    </location>
</feature>
<keyword evidence="2" id="KW-1133">Transmembrane helix</keyword>
<feature type="compositionally biased region" description="Basic residues" evidence="1">
    <location>
        <begin position="99"/>
        <end position="114"/>
    </location>
</feature>
<keyword evidence="2" id="KW-0472">Membrane</keyword>